<proteinExistence type="predicted"/>
<protein>
    <submittedName>
        <fullName evidence="1">Uncharacterized protein</fullName>
    </submittedName>
</protein>
<evidence type="ECO:0000313" key="2">
    <source>
        <dbReference type="Proteomes" id="UP001229421"/>
    </source>
</evidence>
<evidence type="ECO:0000313" key="1">
    <source>
        <dbReference type="EMBL" id="KAK1407728.1"/>
    </source>
</evidence>
<comment type="caution">
    <text evidence="1">The sequence shown here is derived from an EMBL/GenBank/DDBJ whole genome shotgun (WGS) entry which is preliminary data.</text>
</comment>
<dbReference type="Proteomes" id="UP001229421">
    <property type="component" value="Unassembled WGS sequence"/>
</dbReference>
<name>A0AAD8JQF2_TARER</name>
<gene>
    <name evidence="1" type="ORF">QVD17_39352</name>
</gene>
<dbReference type="EMBL" id="JAUHHV010000011">
    <property type="protein sequence ID" value="KAK1407728.1"/>
    <property type="molecule type" value="Genomic_DNA"/>
</dbReference>
<sequence length="167" mass="19256">MESIKILNTTSSYVHSMIPQCHSVSQQEYIPQNVENSHHSMSTNNRPHFEIANGQLLENQTESAHFYKHAEPIIANEHTEPINVYQSTNNVHAYQPTKCRQQPNGWESGYCVMMAMHDIVISNREHILVNKRIMVRQDEINEFVEQTLKVLISLIGVVEAEDEEEDV</sequence>
<reference evidence="1" key="1">
    <citation type="journal article" date="2023" name="bioRxiv">
        <title>Improved chromosome-level genome assembly for marigold (Tagetes erecta).</title>
        <authorList>
            <person name="Jiang F."/>
            <person name="Yuan L."/>
            <person name="Wang S."/>
            <person name="Wang H."/>
            <person name="Xu D."/>
            <person name="Wang A."/>
            <person name="Fan W."/>
        </authorList>
    </citation>
    <scope>NUCLEOTIDE SEQUENCE</scope>
    <source>
        <strain evidence="1">WSJ</strain>
        <tissue evidence="1">Leaf</tissue>
    </source>
</reference>
<organism evidence="1 2">
    <name type="scientific">Tagetes erecta</name>
    <name type="common">African marigold</name>
    <dbReference type="NCBI Taxonomy" id="13708"/>
    <lineage>
        <taxon>Eukaryota</taxon>
        <taxon>Viridiplantae</taxon>
        <taxon>Streptophyta</taxon>
        <taxon>Embryophyta</taxon>
        <taxon>Tracheophyta</taxon>
        <taxon>Spermatophyta</taxon>
        <taxon>Magnoliopsida</taxon>
        <taxon>eudicotyledons</taxon>
        <taxon>Gunneridae</taxon>
        <taxon>Pentapetalae</taxon>
        <taxon>asterids</taxon>
        <taxon>campanulids</taxon>
        <taxon>Asterales</taxon>
        <taxon>Asteraceae</taxon>
        <taxon>Asteroideae</taxon>
        <taxon>Heliantheae alliance</taxon>
        <taxon>Tageteae</taxon>
        <taxon>Tagetes</taxon>
    </lineage>
</organism>
<dbReference type="AlphaFoldDB" id="A0AAD8JQF2"/>
<accession>A0AAD8JQF2</accession>
<keyword evidence="2" id="KW-1185">Reference proteome</keyword>